<keyword evidence="6" id="KW-0966">Cell projection</keyword>
<dbReference type="Gene3D" id="1.20.1330.10">
    <property type="entry name" value="f41 fragment of flagellin, N-terminal domain"/>
    <property type="match status" value="1"/>
</dbReference>
<name>A0ABX0FRU0_9BURK</name>
<dbReference type="InterPro" id="IPR001029">
    <property type="entry name" value="Flagellin_N"/>
</dbReference>
<organism evidence="6 7">
    <name type="scientific">Duganella aceris</name>
    <dbReference type="NCBI Taxonomy" id="2703883"/>
    <lineage>
        <taxon>Bacteria</taxon>
        <taxon>Pseudomonadati</taxon>
        <taxon>Pseudomonadota</taxon>
        <taxon>Betaproteobacteria</taxon>
        <taxon>Burkholderiales</taxon>
        <taxon>Oxalobacteraceae</taxon>
        <taxon>Telluria group</taxon>
        <taxon>Duganella</taxon>
    </lineage>
</organism>
<comment type="similarity">
    <text evidence="3">Belongs to the bacterial flagellin family.</text>
</comment>
<keyword evidence="4" id="KW-0975">Bacterial flagellum</keyword>
<evidence type="ECO:0000313" key="7">
    <source>
        <dbReference type="Proteomes" id="UP000666369"/>
    </source>
</evidence>
<reference evidence="6 7" key="1">
    <citation type="submission" date="2020-01" db="EMBL/GenBank/DDBJ databases">
        <authorList>
            <person name="Lee S.D."/>
        </authorList>
    </citation>
    <scope>NUCLEOTIDE SEQUENCE [LARGE SCALE GENOMIC DNA]</scope>
    <source>
        <strain evidence="6 7">SAP-35</strain>
    </source>
</reference>
<evidence type="ECO:0000256" key="1">
    <source>
        <dbReference type="ARBA" id="ARBA00004365"/>
    </source>
</evidence>
<dbReference type="InterPro" id="IPR013384">
    <property type="entry name" value="Flagell_FlgL"/>
</dbReference>
<keyword evidence="6" id="KW-0969">Cilium</keyword>
<evidence type="ECO:0000256" key="4">
    <source>
        <dbReference type="ARBA" id="ARBA00023143"/>
    </source>
</evidence>
<dbReference type="NCBIfam" id="TIGR02550">
    <property type="entry name" value="flagell_flgL"/>
    <property type="match status" value="1"/>
</dbReference>
<dbReference type="EMBL" id="JAADJT010000012">
    <property type="protein sequence ID" value="NGZ87386.1"/>
    <property type="molecule type" value="Genomic_DNA"/>
</dbReference>
<dbReference type="PANTHER" id="PTHR42792:SF1">
    <property type="entry name" value="FLAGELLAR HOOK-ASSOCIATED PROTEIN 3"/>
    <property type="match status" value="1"/>
</dbReference>
<evidence type="ECO:0000259" key="5">
    <source>
        <dbReference type="Pfam" id="PF00669"/>
    </source>
</evidence>
<gene>
    <name evidence="6" type="primary">flgL</name>
    <name evidence="6" type="ORF">GW587_24390</name>
</gene>
<sequence length="303" mass="32282">MRIATSQFQATMNRGLQDNQSQIATLTAAIASGNRIQVPSDDPVGNVRLSRLTREQAIVDQYIDNIGAIKIRLSSNESYLSSMVNDITQSHDLLVWASDGSNTADDLKAMTATMTSLRDSIYYSANEKDQEGRYIFSGTLTDQPAITYDETAPVGSRYSYTGNNGQQKSVVGNGISQVINVDVDGLEKLLNQMDTTITALGAPDGSAGTPPLNEVLAANMDGAAAALDFVAGKIATFGGAQTVMETLANNHNNVGLSNKTAIKSISELDIGEATIEMNGYTLALQASYKAYSKISSLSLFNIL</sequence>
<accession>A0ABX0FRU0</accession>
<evidence type="ECO:0000256" key="2">
    <source>
        <dbReference type="ARBA" id="ARBA00004613"/>
    </source>
</evidence>
<feature type="domain" description="Flagellin N-terminal" evidence="5">
    <location>
        <begin position="3"/>
        <end position="140"/>
    </location>
</feature>
<comment type="subcellular location">
    <subcellularLocation>
        <location evidence="1">Bacterial flagellum</location>
    </subcellularLocation>
    <subcellularLocation>
        <location evidence="2">Secreted</location>
    </subcellularLocation>
</comment>
<evidence type="ECO:0000256" key="3">
    <source>
        <dbReference type="ARBA" id="ARBA00005709"/>
    </source>
</evidence>
<evidence type="ECO:0000313" key="6">
    <source>
        <dbReference type="EMBL" id="NGZ87386.1"/>
    </source>
</evidence>
<dbReference type="Proteomes" id="UP000666369">
    <property type="component" value="Unassembled WGS sequence"/>
</dbReference>
<comment type="caution">
    <text evidence="6">The sequence shown here is derived from an EMBL/GenBank/DDBJ whole genome shotgun (WGS) entry which is preliminary data.</text>
</comment>
<dbReference type="RefSeq" id="WP_166107503.1">
    <property type="nucleotide sequence ID" value="NZ_JAADJT010000012.1"/>
</dbReference>
<keyword evidence="6" id="KW-0282">Flagellum</keyword>
<keyword evidence="7" id="KW-1185">Reference proteome</keyword>
<protein>
    <submittedName>
        <fullName evidence="6">Flagellar hook-associated protein 3</fullName>
    </submittedName>
</protein>
<dbReference type="PANTHER" id="PTHR42792">
    <property type="entry name" value="FLAGELLIN"/>
    <property type="match status" value="1"/>
</dbReference>
<dbReference type="InterPro" id="IPR001492">
    <property type="entry name" value="Flagellin"/>
</dbReference>
<dbReference type="Pfam" id="PF00669">
    <property type="entry name" value="Flagellin_N"/>
    <property type="match status" value="1"/>
</dbReference>
<proteinExistence type="inferred from homology"/>
<reference evidence="7" key="2">
    <citation type="submission" date="2023-07" db="EMBL/GenBank/DDBJ databases">
        <title>Duganella aceri sp. nov., isolated from tree sap.</title>
        <authorList>
            <person name="Kim I.S."/>
        </authorList>
    </citation>
    <scope>NUCLEOTIDE SEQUENCE [LARGE SCALE GENOMIC DNA]</scope>
    <source>
        <strain evidence="7">SAP-35</strain>
    </source>
</reference>
<dbReference type="SUPFAM" id="SSF64518">
    <property type="entry name" value="Phase 1 flagellin"/>
    <property type="match status" value="1"/>
</dbReference>